<dbReference type="SUPFAM" id="SSF50249">
    <property type="entry name" value="Nucleic acid-binding proteins"/>
    <property type="match status" value="1"/>
</dbReference>
<feature type="compositionally biased region" description="Basic and acidic residues" evidence="4">
    <location>
        <begin position="104"/>
        <end position="117"/>
    </location>
</feature>
<evidence type="ECO:0000256" key="3">
    <source>
        <dbReference type="PIRNR" id="PIRNR002070"/>
    </source>
</evidence>
<evidence type="ECO:0000313" key="5">
    <source>
        <dbReference type="EMBL" id="OCX69908.1"/>
    </source>
</evidence>
<evidence type="ECO:0000256" key="4">
    <source>
        <dbReference type="SAM" id="MobiDB-lite"/>
    </source>
</evidence>
<dbReference type="AlphaFoldDB" id="A0A1C2I1M5"/>
<keyword evidence="6" id="KW-1185">Reference proteome</keyword>
<evidence type="ECO:0000313" key="6">
    <source>
        <dbReference type="Proteomes" id="UP000095008"/>
    </source>
</evidence>
<dbReference type="PROSITE" id="PS50935">
    <property type="entry name" value="SSB"/>
    <property type="match status" value="1"/>
</dbReference>
<evidence type="ECO:0000256" key="2">
    <source>
        <dbReference type="HAMAP-Rule" id="MF_00984"/>
    </source>
</evidence>
<dbReference type="Gene3D" id="2.40.50.140">
    <property type="entry name" value="Nucleic acid-binding proteins"/>
    <property type="match status" value="1"/>
</dbReference>
<dbReference type="InterPro" id="IPR012340">
    <property type="entry name" value="NA-bd_OB-fold"/>
</dbReference>
<dbReference type="InterPro" id="IPR011344">
    <property type="entry name" value="ssDNA-bd"/>
</dbReference>
<dbReference type="NCBIfam" id="TIGR00621">
    <property type="entry name" value="ssb"/>
    <property type="match status" value="1"/>
</dbReference>
<protein>
    <recommendedName>
        <fullName evidence="2 3">Single-stranded DNA-binding protein</fullName>
        <shortName evidence="2">SSB</shortName>
    </recommendedName>
</protein>
<comment type="subunit">
    <text evidence="2">Homotetramer.</text>
</comment>
<dbReference type="PANTHER" id="PTHR10302">
    <property type="entry name" value="SINGLE-STRANDED DNA-BINDING PROTEIN"/>
    <property type="match status" value="1"/>
</dbReference>
<accession>A0A1C2I1M5</accession>
<evidence type="ECO:0000256" key="1">
    <source>
        <dbReference type="ARBA" id="ARBA00023125"/>
    </source>
</evidence>
<proteinExistence type="inferred from homology"/>
<gene>
    <name evidence="5" type="ORF">A6M23_14810</name>
</gene>
<dbReference type="PANTHER" id="PTHR10302:SF27">
    <property type="entry name" value="SINGLE-STRANDED DNA-BINDING PROTEIN"/>
    <property type="match status" value="1"/>
</dbReference>
<dbReference type="GO" id="GO:0006260">
    <property type="term" value="P:DNA replication"/>
    <property type="evidence" value="ECO:0007669"/>
    <property type="project" value="InterPro"/>
</dbReference>
<dbReference type="OrthoDB" id="5293989at2"/>
<organism evidence="5 6">
    <name type="scientific">Acidithiobacillus thiooxidans</name>
    <name type="common">Thiobacillus thiooxidans</name>
    <dbReference type="NCBI Taxonomy" id="930"/>
    <lineage>
        <taxon>Bacteria</taxon>
        <taxon>Pseudomonadati</taxon>
        <taxon>Pseudomonadota</taxon>
        <taxon>Acidithiobacillia</taxon>
        <taxon>Acidithiobacillales</taxon>
        <taxon>Acidithiobacillaceae</taxon>
        <taxon>Acidithiobacillus</taxon>
    </lineage>
</organism>
<dbReference type="HAMAP" id="MF_00984">
    <property type="entry name" value="SSB"/>
    <property type="match status" value="1"/>
</dbReference>
<dbReference type="GO" id="GO:0003697">
    <property type="term" value="F:single-stranded DNA binding"/>
    <property type="evidence" value="ECO:0007669"/>
    <property type="project" value="UniProtKB-UniRule"/>
</dbReference>
<keyword evidence="1 2" id="KW-0238">DNA-binding</keyword>
<feature type="region of interest" description="Disordered" evidence="4">
    <location>
        <begin position="104"/>
        <end position="133"/>
    </location>
</feature>
<dbReference type="InterPro" id="IPR000424">
    <property type="entry name" value="Primosome_PriB/ssb"/>
</dbReference>
<comment type="caution">
    <text evidence="5">The sequence shown here is derived from an EMBL/GenBank/DDBJ whole genome shotgun (WGS) entry which is preliminary data.</text>
</comment>
<name>A0A1C2I1M5_ACITH</name>
<comment type="caution">
    <text evidence="2">Lacks conserved residue(s) required for the propagation of feature annotation.</text>
</comment>
<dbReference type="GO" id="GO:0009295">
    <property type="term" value="C:nucleoid"/>
    <property type="evidence" value="ECO:0007669"/>
    <property type="project" value="TreeGrafter"/>
</dbReference>
<reference evidence="5" key="1">
    <citation type="journal article" date="2016" name="Int. J. Mol. Sci.">
        <title>Comparative genomics of the extreme acidophile Acidithiobacillus thiooxidans reveals intraspecific divergence and niche adaptation.</title>
        <authorList>
            <person name="Zhang X."/>
            <person name="Feng X."/>
            <person name="Tao J."/>
            <person name="Ma L."/>
            <person name="Xiao Y."/>
            <person name="Liang Y."/>
            <person name="Liu X."/>
            <person name="Yin H."/>
        </authorList>
    </citation>
    <scope>NUCLEOTIDE SEQUENCE [LARGE SCALE GENOMIC DNA]</scope>
    <source>
        <strain evidence="5">DXS-W</strain>
    </source>
</reference>
<dbReference type="Pfam" id="PF00436">
    <property type="entry name" value="SSB"/>
    <property type="match status" value="1"/>
</dbReference>
<dbReference type="EMBL" id="LWRY01000187">
    <property type="protein sequence ID" value="OCX69908.1"/>
    <property type="molecule type" value="Genomic_DNA"/>
</dbReference>
<dbReference type="Proteomes" id="UP000095008">
    <property type="component" value="Unassembled WGS sequence"/>
</dbReference>
<dbReference type="PIRSF" id="PIRSF002070">
    <property type="entry name" value="SSB"/>
    <property type="match status" value="1"/>
</dbReference>
<sequence length="133" mass="15064">MLNRVELIGHIGQTPEIRYTQDKKAIANLSVATSESYKDKDGNKQENTEWHRVVAFGKLAEIIGEYCGKGQLIYVAGKIRTRKWTDKEGQERYTTEIVANEMKMLSKKDGTASESHDQQAQPTDFPEDDGIPF</sequence>
<dbReference type="RefSeq" id="WP_065975031.1">
    <property type="nucleotide sequence ID" value="NZ_JABBDU010000135.1"/>
</dbReference>
<dbReference type="CDD" id="cd04496">
    <property type="entry name" value="SSB_OBF"/>
    <property type="match status" value="1"/>
</dbReference>